<keyword evidence="5" id="KW-1185">Reference proteome</keyword>
<evidence type="ECO:0000313" key="5">
    <source>
        <dbReference type="Proteomes" id="UP001187531"/>
    </source>
</evidence>
<proteinExistence type="inferred from homology"/>
<dbReference type="Pfam" id="PF03781">
    <property type="entry name" value="FGE-sulfatase"/>
    <property type="match status" value="1"/>
</dbReference>
<organism evidence="4 5">
    <name type="scientific">Artemia franciscana</name>
    <name type="common">Brine shrimp</name>
    <name type="synonym">Artemia sanfranciscana</name>
    <dbReference type="NCBI Taxonomy" id="6661"/>
    <lineage>
        <taxon>Eukaryota</taxon>
        <taxon>Metazoa</taxon>
        <taxon>Ecdysozoa</taxon>
        <taxon>Arthropoda</taxon>
        <taxon>Crustacea</taxon>
        <taxon>Branchiopoda</taxon>
        <taxon>Anostraca</taxon>
        <taxon>Artemiidae</taxon>
        <taxon>Artemia</taxon>
    </lineage>
</organism>
<protein>
    <recommendedName>
        <fullName evidence="3">Sulfatase-modifying factor enzyme-like domain-containing protein</fullName>
    </recommendedName>
</protein>
<dbReference type="Proteomes" id="UP001187531">
    <property type="component" value="Unassembled WGS sequence"/>
</dbReference>
<feature type="signal peptide" evidence="2">
    <location>
        <begin position="1"/>
        <end position="20"/>
    </location>
</feature>
<dbReference type="Gene3D" id="3.90.1580.10">
    <property type="entry name" value="paralog of FGE (formylglycine-generating enzyme)"/>
    <property type="match status" value="1"/>
</dbReference>
<feature type="domain" description="Sulfatase-modifying factor enzyme-like" evidence="3">
    <location>
        <begin position="23"/>
        <end position="293"/>
    </location>
</feature>
<keyword evidence="2" id="KW-0732">Signal</keyword>
<accession>A0AA88L6M3</accession>
<dbReference type="EMBL" id="JAVRJZ010000013">
    <property type="protein sequence ID" value="KAK2714596.1"/>
    <property type="molecule type" value="Genomic_DNA"/>
</dbReference>
<name>A0AA88L6M3_ARTSF</name>
<reference evidence="4" key="1">
    <citation type="submission" date="2023-07" db="EMBL/GenBank/DDBJ databases">
        <title>Chromosome-level genome assembly of Artemia franciscana.</title>
        <authorList>
            <person name="Jo E."/>
        </authorList>
    </citation>
    <scope>NUCLEOTIDE SEQUENCE</scope>
    <source>
        <tissue evidence="4">Whole body</tissue>
    </source>
</reference>
<dbReference type="PANTHER" id="PTHR23150">
    <property type="entry name" value="SULFATASE MODIFYING FACTOR 1, 2"/>
    <property type="match status" value="1"/>
</dbReference>
<evidence type="ECO:0000256" key="1">
    <source>
        <dbReference type="ARBA" id="ARBA00005310"/>
    </source>
</evidence>
<evidence type="ECO:0000313" key="4">
    <source>
        <dbReference type="EMBL" id="KAK2714596.1"/>
    </source>
</evidence>
<evidence type="ECO:0000256" key="2">
    <source>
        <dbReference type="SAM" id="SignalP"/>
    </source>
</evidence>
<dbReference type="InterPro" id="IPR042095">
    <property type="entry name" value="SUMF_sf"/>
</dbReference>
<dbReference type="InterPro" id="IPR005532">
    <property type="entry name" value="SUMF_dom"/>
</dbReference>
<comment type="similarity">
    <text evidence="1">Belongs to the sulfatase-modifying factor family.</text>
</comment>
<gene>
    <name evidence="4" type="ORF">QYM36_008972</name>
</gene>
<feature type="chain" id="PRO_5041675013" description="Sulfatase-modifying factor enzyme-like domain-containing protein" evidence="2">
    <location>
        <begin position="21"/>
        <end position="296"/>
    </location>
</feature>
<evidence type="ECO:0000259" key="3">
    <source>
        <dbReference type="Pfam" id="PF03781"/>
    </source>
</evidence>
<sequence>MSFHVLFVSLFIDLFGFTISANIPSGIYYIGTDEPIFIADGEGPMFNVHLPSFEVDEAEVTNGEFSEFVSRTGYKTEAEHFGSSFVFKGQLSSRLFEEHHSVVLAAPWWVNIPGASWKHPEGINSTIKDKLHHPVVHVSWNDAAEYCKFKNKRLPTESEWEVACQGGKRKRLFPWGNKLLPKNQHMTNIWQGEFPEINTGDDGFLFTSPVKTYPANSYGLYDMTGNVWEWVEDWWSIERALDEETDVKYKKERVKKGGSFLCHKNSCYRYRCAARAHATPDSSASNLGFRCAKTTN</sequence>
<dbReference type="AlphaFoldDB" id="A0AA88L6M3"/>
<comment type="caution">
    <text evidence="4">The sequence shown here is derived from an EMBL/GenBank/DDBJ whole genome shotgun (WGS) entry which is preliminary data.</text>
</comment>
<dbReference type="SUPFAM" id="SSF56436">
    <property type="entry name" value="C-type lectin-like"/>
    <property type="match status" value="1"/>
</dbReference>
<dbReference type="InterPro" id="IPR051043">
    <property type="entry name" value="Sulfatase_Mod_Factor_Kinase"/>
</dbReference>
<dbReference type="GO" id="GO:0005783">
    <property type="term" value="C:endoplasmic reticulum"/>
    <property type="evidence" value="ECO:0007669"/>
    <property type="project" value="TreeGrafter"/>
</dbReference>
<dbReference type="GO" id="GO:0120147">
    <property type="term" value="F:formylglycine-generating oxidase activity"/>
    <property type="evidence" value="ECO:0007669"/>
    <property type="project" value="TreeGrafter"/>
</dbReference>
<dbReference type="InterPro" id="IPR016187">
    <property type="entry name" value="CTDL_fold"/>
</dbReference>
<dbReference type="PANTHER" id="PTHR23150:SF19">
    <property type="entry name" value="FORMYLGLYCINE-GENERATING ENZYME"/>
    <property type="match status" value="1"/>
</dbReference>